<comment type="caution">
    <text evidence="2">The sequence shown here is derived from an EMBL/GenBank/DDBJ whole genome shotgun (WGS) entry which is preliminary data.</text>
</comment>
<dbReference type="Proteomes" id="UP001055804">
    <property type="component" value="Unassembled WGS sequence"/>
</dbReference>
<dbReference type="AlphaFoldDB" id="A0A9J6PEK5"/>
<sequence length="100" mass="11250">MFVHVVMMRFVPDVDEAFHARVEAYARRIRAEAQGLLQYEYAVNDAERSQGYTHAVVSAFRTSADHDAYQVSAVHQEMKAFMSPAIAELAVCDSVLPDRS</sequence>
<proteinExistence type="predicted"/>
<name>A0A9J6PEK5_9PROT</name>
<dbReference type="Pfam" id="PF07876">
    <property type="entry name" value="Dabb"/>
    <property type="match status" value="1"/>
</dbReference>
<protein>
    <submittedName>
        <fullName evidence="2">Dabb family protein</fullName>
    </submittedName>
</protein>
<evidence type="ECO:0000313" key="3">
    <source>
        <dbReference type="Proteomes" id="UP001055804"/>
    </source>
</evidence>
<keyword evidence="3" id="KW-1185">Reference proteome</keyword>
<evidence type="ECO:0000313" key="2">
    <source>
        <dbReference type="EMBL" id="MCP1337853.1"/>
    </source>
</evidence>
<dbReference type="RefSeq" id="WP_269333814.1">
    <property type="nucleotide sequence ID" value="NZ_JAMZFT010000004.1"/>
</dbReference>
<dbReference type="Gene3D" id="3.30.70.100">
    <property type="match status" value="1"/>
</dbReference>
<dbReference type="PROSITE" id="PS51502">
    <property type="entry name" value="S_R_A_B_BARREL"/>
    <property type="match status" value="1"/>
</dbReference>
<dbReference type="InterPro" id="IPR013097">
    <property type="entry name" value="Dabb"/>
</dbReference>
<accession>A0A9J6PEK5</accession>
<dbReference type="SMART" id="SM00886">
    <property type="entry name" value="Dabb"/>
    <property type="match status" value="1"/>
</dbReference>
<gene>
    <name evidence="2" type="ORF">NJQ99_15635</name>
</gene>
<dbReference type="EMBL" id="JAMZFT010000004">
    <property type="protein sequence ID" value="MCP1337853.1"/>
    <property type="molecule type" value="Genomic_DNA"/>
</dbReference>
<organism evidence="2 3">
    <name type="scientific">Futiania mangrovi</name>
    <dbReference type="NCBI Taxonomy" id="2959716"/>
    <lineage>
        <taxon>Bacteria</taxon>
        <taxon>Pseudomonadati</taxon>
        <taxon>Pseudomonadota</taxon>
        <taxon>Alphaproteobacteria</taxon>
        <taxon>Futianiales</taxon>
        <taxon>Futianiaceae</taxon>
        <taxon>Futiania</taxon>
    </lineage>
</organism>
<dbReference type="InterPro" id="IPR011008">
    <property type="entry name" value="Dimeric_a/b-barrel"/>
</dbReference>
<feature type="domain" description="Stress-response A/B barrel" evidence="1">
    <location>
        <begin position="2"/>
        <end position="94"/>
    </location>
</feature>
<evidence type="ECO:0000259" key="1">
    <source>
        <dbReference type="PROSITE" id="PS51502"/>
    </source>
</evidence>
<dbReference type="SUPFAM" id="SSF54909">
    <property type="entry name" value="Dimeric alpha+beta barrel"/>
    <property type="match status" value="1"/>
</dbReference>
<reference evidence="2" key="1">
    <citation type="submission" date="2022-06" db="EMBL/GenBank/DDBJ databases">
        <title>Isolation and Genomics of Futiania mangrovii gen. nov., sp. nov., a Rare and Metabolically-versatile member in the Class Alphaproteobacteria.</title>
        <authorList>
            <person name="Liu L."/>
            <person name="Huang W.-C."/>
            <person name="Pan J."/>
            <person name="Li J."/>
            <person name="Huang Y."/>
            <person name="Du H."/>
            <person name="Liu Y."/>
            <person name="Li M."/>
        </authorList>
    </citation>
    <scope>NUCLEOTIDE SEQUENCE</scope>
    <source>
        <strain evidence="2">FT118</strain>
    </source>
</reference>